<feature type="compositionally biased region" description="Low complexity" evidence="1">
    <location>
        <begin position="362"/>
        <end position="374"/>
    </location>
</feature>
<name>A0ABM4MPE2_EQUPR</name>
<feature type="compositionally biased region" description="Pro residues" evidence="1">
    <location>
        <begin position="25"/>
        <end position="40"/>
    </location>
</feature>
<gene>
    <name evidence="3" type="primary">TDRP</name>
</gene>
<dbReference type="GeneID" id="103560535"/>
<feature type="region of interest" description="Disordered" evidence="1">
    <location>
        <begin position="271"/>
        <end position="291"/>
    </location>
</feature>
<evidence type="ECO:0000313" key="2">
    <source>
        <dbReference type="Proteomes" id="UP001652662"/>
    </source>
</evidence>
<feature type="compositionally biased region" description="Basic and acidic residues" evidence="1">
    <location>
        <begin position="341"/>
        <end position="356"/>
    </location>
</feature>
<protein>
    <submittedName>
        <fullName evidence="3">Testis development-related protein isoform X3</fullName>
    </submittedName>
</protein>
<dbReference type="InterPro" id="IPR031399">
    <property type="entry name" value="TDRP"/>
</dbReference>
<dbReference type="RefSeq" id="XP_070454566.1">
    <property type="nucleotide sequence ID" value="XM_070598465.1"/>
</dbReference>
<sequence>MSAGQVQPPPALLLDPRLRGGRPQSSPPSPPGVCAPPGRPAEPRPRMHLPAEPAAHGPRVSARGPPGGQREGRAAESPSDPPRSAAAQRTSPGTERPQRQPPARHSGAGSRAGTATRTTRSLPRGQMAVRMRMAAGSGCQGDRSPGRPAPRAAALRTWPRPPPGVRGQLRVGVGRGRPGPGVRRPRGEVILGSRRRVPAGRPRRRADAGTHGREPGRSMWKLGRGRVLLDEPPEEEDGLRGGPPPAAAAQVQGASFRGWKEVTSLFNKDDEQRLLESCESPRSKGTNLRLKEELKTEKKSGFWDNLALKQNIQSKKPDEIEGWEPPKLALEDVAADSNDALNDHASRPGWEEDPKGSTKYTSLASSGNSSRWSLRSAGKLVSIRRQSKGHLTDHWEELE</sequence>
<proteinExistence type="predicted"/>
<feature type="compositionally biased region" description="Basic residues" evidence="1">
    <location>
        <begin position="193"/>
        <end position="204"/>
    </location>
</feature>
<feature type="compositionally biased region" description="Basic and acidic residues" evidence="1">
    <location>
        <begin position="205"/>
        <end position="216"/>
    </location>
</feature>
<evidence type="ECO:0000313" key="3">
    <source>
        <dbReference type="RefSeq" id="XP_070454566.1"/>
    </source>
</evidence>
<dbReference type="Pfam" id="PF15683">
    <property type="entry name" value="TDRP"/>
    <property type="match status" value="1"/>
</dbReference>
<keyword evidence="2" id="KW-1185">Reference proteome</keyword>
<feature type="compositionally biased region" description="Low complexity" evidence="1">
    <location>
        <begin position="106"/>
        <end position="121"/>
    </location>
</feature>
<feature type="compositionally biased region" description="Low complexity" evidence="1">
    <location>
        <begin position="149"/>
        <end position="158"/>
    </location>
</feature>
<organism evidence="2 3">
    <name type="scientific">Equus przewalskii</name>
    <name type="common">Przewalski's horse</name>
    <name type="synonym">Equus caballus przewalskii</name>
    <dbReference type="NCBI Taxonomy" id="9798"/>
    <lineage>
        <taxon>Eukaryota</taxon>
        <taxon>Metazoa</taxon>
        <taxon>Chordata</taxon>
        <taxon>Craniata</taxon>
        <taxon>Vertebrata</taxon>
        <taxon>Euteleostomi</taxon>
        <taxon>Mammalia</taxon>
        <taxon>Eutheria</taxon>
        <taxon>Laurasiatheria</taxon>
        <taxon>Perissodactyla</taxon>
        <taxon>Equidae</taxon>
        <taxon>Equus</taxon>
    </lineage>
</organism>
<evidence type="ECO:0000256" key="1">
    <source>
        <dbReference type="SAM" id="MobiDB-lite"/>
    </source>
</evidence>
<accession>A0ABM4MPE2</accession>
<feature type="region of interest" description="Disordered" evidence="1">
    <location>
        <begin position="333"/>
        <end position="374"/>
    </location>
</feature>
<feature type="compositionally biased region" description="Basic and acidic residues" evidence="1">
    <location>
        <begin position="271"/>
        <end position="282"/>
    </location>
</feature>
<dbReference type="PANTHER" id="PTHR35663:SF1">
    <property type="entry name" value="TESTIS DEVELOPMENT-RELATED PROTEIN"/>
    <property type="match status" value="1"/>
</dbReference>
<dbReference type="Proteomes" id="UP001652662">
    <property type="component" value="Chromosome 28"/>
</dbReference>
<reference evidence="3" key="1">
    <citation type="submission" date="2025-08" db="UniProtKB">
        <authorList>
            <consortium name="RefSeq"/>
        </authorList>
    </citation>
    <scope>IDENTIFICATION</scope>
    <source>
        <tissue evidence="3">Blood</tissue>
    </source>
</reference>
<dbReference type="PANTHER" id="PTHR35663">
    <property type="entry name" value="TESTIS DEVELOPMENT-RELATED PROTEIN-RELATED"/>
    <property type="match status" value="1"/>
</dbReference>
<feature type="region of interest" description="Disordered" evidence="1">
    <location>
        <begin position="1"/>
        <end position="248"/>
    </location>
</feature>